<keyword evidence="2" id="KW-1185">Reference proteome</keyword>
<protein>
    <submittedName>
        <fullName evidence="1">(salmon louse) hypothetical protein</fullName>
    </submittedName>
</protein>
<organism evidence="1 2">
    <name type="scientific">Lepeophtheirus salmonis</name>
    <name type="common">Salmon louse</name>
    <name type="synonym">Caligus salmonis</name>
    <dbReference type="NCBI Taxonomy" id="72036"/>
    <lineage>
        <taxon>Eukaryota</taxon>
        <taxon>Metazoa</taxon>
        <taxon>Ecdysozoa</taxon>
        <taxon>Arthropoda</taxon>
        <taxon>Crustacea</taxon>
        <taxon>Multicrustacea</taxon>
        <taxon>Hexanauplia</taxon>
        <taxon>Copepoda</taxon>
        <taxon>Siphonostomatoida</taxon>
        <taxon>Caligidae</taxon>
        <taxon>Lepeophtheirus</taxon>
    </lineage>
</organism>
<gene>
    <name evidence="1" type="ORF">LSAA_12836</name>
</gene>
<name>A0A7R8D1C5_LEPSM</name>
<accession>A0A7R8D1C5</accession>
<evidence type="ECO:0000313" key="2">
    <source>
        <dbReference type="Proteomes" id="UP000675881"/>
    </source>
</evidence>
<evidence type="ECO:0000313" key="1">
    <source>
        <dbReference type="EMBL" id="CAF2994332.1"/>
    </source>
</evidence>
<sequence>MTHKKGTIWTGEEALNLLELELGLVHESYLNGEIGAPTNTSLTLAIGGIDPSRTCLETILPEQGLIPRDTGGLRYKVGSWTTLEKSKIAALIATNPGYNTSAILEELVQQLAGRSRESILQQLNNAEQKVKIKGDKGAKDVEGRQAILDCSPNRRNETKSIVLNRKTTKTLWFEDPRGLVGQFLLKGSYVPKVGGIELQIRKWWGRISSVHHTPDSRGRGLMLLDSFIREQKGKKLDLGVAWLDFDKAF</sequence>
<dbReference type="Proteomes" id="UP000675881">
    <property type="component" value="Chromosome 7"/>
</dbReference>
<proteinExistence type="predicted"/>
<dbReference type="EMBL" id="HG994586">
    <property type="protein sequence ID" value="CAF2994332.1"/>
    <property type="molecule type" value="Genomic_DNA"/>
</dbReference>
<dbReference type="AlphaFoldDB" id="A0A7R8D1C5"/>
<reference evidence="1" key="1">
    <citation type="submission" date="2021-02" db="EMBL/GenBank/DDBJ databases">
        <authorList>
            <person name="Bekaert M."/>
        </authorList>
    </citation>
    <scope>NUCLEOTIDE SEQUENCE</scope>
    <source>
        <strain evidence="1">IoA-00</strain>
    </source>
</reference>